<dbReference type="EMBL" id="CP042913">
    <property type="protein sequence ID" value="QEG33861.1"/>
    <property type="molecule type" value="Genomic_DNA"/>
</dbReference>
<dbReference type="Pfam" id="PF20695">
    <property type="entry name" value="UbiD_N"/>
    <property type="match status" value="1"/>
</dbReference>
<dbReference type="SUPFAM" id="SSF50475">
    <property type="entry name" value="FMN-binding split barrel"/>
    <property type="match status" value="1"/>
</dbReference>
<dbReference type="GO" id="GO:0005737">
    <property type="term" value="C:cytoplasm"/>
    <property type="evidence" value="ECO:0007669"/>
    <property type="project" value="TreeGrafter"/>
</dbReference>
<dbReference type="RefSeq" id="WP_148072578.1">
    <property type="nucleotide sequence ID" value="NZ_CP042913.1"/>
</dbReference>
<dbReference type="PANTHER" id="PTHR30108">
    <property type="entry name" value="3-OCTAPRENYL-4-HYDROXYBENZOATE CARBOXY-LYASE-RELATED"/>
    <property type="match status" value="1"/>
</dbReference>
<organism evidence="4 5">
    <name type="scientific">Bythopirellula goksoeyrii</name>
    <dbReference type="NCBI Taxonomy" id="1400387"/>
    <lineage>
        <taxon>Bacteria</taxon>
        <taxon>Pseudomonadati</taxon>
        <taxon>Planctomycetota</taxon>
        <taxon>Planctomycetia</taxon>
        <taxon>Pirellulales</taxon>
        <taxon>Lacipirellulaceae</taxon>
        <taxon>Bythopirellula</taxon>
    </lineage>
</organism>
<feature type="domain" description="3-octaprenyl-4-hydroxybenzoate carboxy-lyase-like N-terminal" evidence="2">
    <location>
        <begin position="10"/>
        <end position="86"/>
    </location>
</feature>
<evidence type="ECO:0000259" key="3">
    <source>
        <dbReference type="Pfam" id="PF20696"/>
    </source>
</evidence>
<accession>A0A5B9QI14</accession>
<dbReference type="SUPFAM" id="SSF143968">
    <property type="entry name" value="UbiD C-terminal domain-like"/>
    <property type="match status" value="2"/>
</dbReference>
<keyword evidence="5" id="KW-1185">Reference proteome</keyword>
<evidence type="ECO:0000313" key="5">
    <source>
        <dbReference type="Proteomes" id="UP000323917"/>
    </source>
</evidence>
<dbReference type="AlphaFoldDB" id="A0A5B9QI14"/>
<evidence type="ECO:0000259" key="2">
    <source>
        <dbReference type="Pfam" id="PF20695"/>
    </source>
</evidence>
<dbReference type="InterPro" id="IPR049383">
    <property type="entry name" value="UbiD-like_N"/>
</dbReference>
<dbReference type="PANTHER" id="PTHR30108:SF7">
    <property type="entry name" value="3-POLYPRENYL-4-HYDROXYBENZOATE DECARBOXYLASE"/>
    <property type="match status" value="1"/>
</dbReference>
<dbReference type="Pfam" id="PF01977">
    <property type="entry name" value="UbiD"/>
    <property type="match status" value="1"/>
</dbReference>
<gene>
    <name evidence="4" type="ORF">Pr1d_11310</name>
</gene>
<dbReference type="KEGG" id="bgok:Pr1d_11310"/>
<sequence length="626" mass="68706">MGYHSLQQCVEHLEQQGQLVRIEAPIRADLEAAAIQRRVVAAGGPALLFTKVVDCRFPMVANLFGTRERTWLMFRDGLDAIKQLVQLRSDPLELLRHPWQFRGVPGVGLSMLPKKVSTGPILAGSTTISQLPQLRSWPHDGGAFITLPQVYTEHANSPGLKHSNLGMYRVQLSGTHYQRDTEIGLHYQIHRSIGVHHAAALAAGKPFRVNVFVGGPPAMTVAAVMPLPEGMSELGFAGALGGRRVRMICRPGELPIHADTDFCIVGEIIPDRLEPEGPFGDHLGYYSLAHPFPVMRVKEVYHRNGAIWPFTVVGRPPQEDSFLGELIHEITGPLIPEVLPGVRGVHAVDAAGVHPLLLAIGSERYMPFLKAGRPQEILTQASAILGQGQLSLAKFLLIVAEQDDPQLDIHNIESFLRHLLQRADWSRDLHFHTQTTVDTLDYSGSELNAGSKVVMAAAGPPRFELATQLPSDLSLSDGFRDPRLVMPGVLAITGPPCPAPSFDYDVSRAAHRESRQAVAAPMEQFCAELSRASLDRVRWIVIVDDSQFAAESLRNFLWVTFTRTNPATDLYGVEDFVADKHWGCRGPLVFDARIKPHHAPVLEEPPEITSRIDSLAASGGPLHGIL</sequence>
<dbReference type="Proteomes" id="UP000323917">
    <property type="component" value="Chromosome"/>
</dbReference>
<reference evidence="4 5" key="1">
    <citation type="submission" date="2019-08" db="EMBL/GenBank/DDBJ databases">
        <title>Deep-cultivation of Planctomycetes and their phenomic and genomic characterization uncovers novel biology.</title>
        <authorList>
            <person name="Wiegand S."/>
            <person name="Jogler M."/>
            <person name="Boedeker C."/>
            <person name="Pinto D."/>
            <person name="Vollmers J."/>
            <person name="Rivas-Marin E."/>
            <person name="Kohn T."/>
            <person name="Peeters S.H."/>
            <person name="Heuer A."/>
            <person name="Rast P."/>
            <person name="Oberbeckmann S."/>
            <person name="Bunk B."/>
            <person name="Jeske O."/>
            <person name="Meyerdierks A."/>
            <person name="Storesund J.E."/>
            <person name="Kallscheuer N."/>
            <person name="Luecker S."/>
            <person name="Lage O.M."/>
            <person name="Pohl T."/>
            <person name="Merkel B.J."/>
            <person name="Hornburger P."/>
            <person name="Mueller R.-W."/>
            <person name="Bruemmer F."/>
            <person name="Labrenz M."/>
            <person name="Spormann A.M."/>
            <person name="Op den Camp H."/>
            <person name="Overmann J."/>
            <person name="Amann R."/>
            <person name="Jetten M.S.M."/>
            <person name="Mascher T."/>
            <person name="Medema M.H."/>
            <person name="Devos D.P."/>
            <person name="Kaster A.-K."/>
            <person name="Ovreas L."/>
            <person name="Rohde M."/>
            <person name="Galperin M.Y."/>
            <person name="Jogler C."/>
        </authorList>
    </citation>
    <scope>NUCLEOTIDE SEQUENCE [LARGE SCALE GENOMIC DNA]</scope>
    <source>
        <strain evidence="4 5">Pr1d</strain>
    </source>
</reference>
<protein>
    <submittedName>
        <fullName evidence="4">4-hydroxybenzoate decarboxylase subunit C</fullName>
        <ecNumber evidence="4">4.1.1.61</ecNumber>
    </submittedName>
</protein>
<proteinExistence type="predicted"/>
<dbReference type="InterPro" id="IPR048304">
    <property type="entry name" value="UbiD_Rift_dom"/>
</dbReference>
<keyword evidence="4" id="KW-0456">Lyase</keyword>
<evidence type="ECO:0000313" key="4">
    <source>
        <dbReference type="EMBL" id="QEG33861.1"/>
    </source>
</evidence>
<evidence type="ECO:0000259" key="1">
    <source>
        <dbReference type="Pfam" id="PF01977"/>
    </source>
</evidence>
<dbReference type="OrthoDB" id="9809841at2"/>
<dbReference type="InterPro" id="IPR049381">
    <property type="entry name" value="UbiD-like_C"/>
</dbReference>
<dbReference type="InterPro" id="IPR002830">
    <property type="entry name" value="UbiD"/>
</dbReference>
<name>A0A5B9QI14_9BACT</name>
<feature type="domain" description="3-octaprenyl-4-hydroxybenzoate carboxy-lyase-like C-terminal" evidence="3">
    <location>
        <begin position="322"/>
        <end position="457"/>
    </location>
</feature>
<dbReference type="GO" id="GO:0018799">
    <property type="term" value="F:4-hydroxybenzoate decarboxylase activity"/>
    <property type="evidence" value="ECO:0007669"/>
    <property type="project" value="UniProtKB-EC"/>
</dbReference>
<dbReference type="Pfam" id="PF20696">
    <property type="entry name" value="UbiD_C"/>
    <property type="match status" value="1"/>
</dbReference>
<feature type="domain" description="3-octaprenyl-4-hydroxybenzoate carboxy-lyase-like Rift-related" evidence="1">
    <location>
        <begin position="126"/>
        <end position="316"/>
    </location>
</feature>
<dbReference type="Gene3D" id="3.40.1670.10">
    <property type="entry name" value="UbiD C-terminal domain-like"/>
    <property type="match status" value="1"/>
</dbReference>
<dbReference type="EC" id="4.1.1.61" evidence="4"/>